<dbReference type="Pfam" id="PF01381">
    <property type="entry name" value="HTH_3"/>
    <property type="match status" value="1"/>
</dbReference>
<dbReference type="PROSITE" id="PS50943">
    <property type="entry name" value="HTH_CROC1"/>
    <property type="match status" value="1"/>
</dbReference>
<name>A0A444LG95_9HYPH</name>
<evidence type="ECO:0000313" key="3">
    <source>
        <dbReference type="Proteomes" id="UP000287687"/>
    </source>
</evidence>
<accession>A0A444LG95</accession>
<dbReference type="SMART" id="SM00530">
    <property type="entry name" value="HTH_XRE"/>
    <property type="match status" value="1"/>
</dbReference>
<keyword evidence="3" id="KW-1185">Reference proteome</keyword>
<dbReference type="Proteomes" id="UP000287687">
    <property type="component" value="Unassembled WGS sequence"/>
</dbReference>
<dbReference type="InterPro" id="IPR010982">
    <property type="entry name" value="Lambda_DNA-bd_dom_sf"/>
</dbReference>
<sequence length="81" mass="8489">MTVSMKNFHASSENTLAPNQVAVLVAEARQAAGYSVEDLSVTTGLVNDEIVSIENGTDLDPGKLKRVAAALKVPVGTLRHA</sequence>
<evidence type="ECO:0000259" key="1">
    <source>
        <dbReference type="PROSITE" id="PS50943"/>
    </source>
</evidence>
<gene>
    <name evidence="2" type="ORF">EPK99_15485</name>
</gene>
<proteinExistence type="predicted"/>
<dbReference type="EMBL" id="SBIP01000003">
    <property type="protein sequence ID" value="RWX77060.1"/>
    <property type="molecule type" value="Genomic_DNA"/>
</dbReference>
<evidence type="ECO:0000313" key="2">
    <source>
        <dbReference type="EMBL" id="RWX77060.1"/>
    </source>
</evidence>
<dbReference type="OrthoDB" id="8116852at2"/>
<dbReference type="GO" id="GO:0003677">
    <property type="term" value="F:DNA binding"/>
    <property type="evidence" value="ECO:0007669"/>
    <property type="project" value="InterPro"/>
</dbReference>
<organism evidence="2 3">
    <name type="scientific">Neorhizobium lilium</name>
    <dbReference type="NCBI Taxonomy" id="2503024"/>
    <lineage>
        <taxon>Bacteria</taxon>
        <taxon>Pseudomonadati</taxon>
        <taxon>Pseudomonadota</taxon>
        <taxon>Alphaproteobacteria</taxon>
        <taxon>Hyphomicrobiales</taxon>
        <taxon>Rhizobiaceae</taxon>
        <taxon>Rhizobium/Agrobacterium group</taxon>
        <taxon>Neorhizobium</taxon>
    </lineage>
</organism>
<dbReference type="AlphaFoldDB" id="A0A444LG95"/>
<dbReference type="SUPFAM" id="SSF47413">
    <property type="entry name" value="lambda repressor-like DNA-binding domains"/>
    <property type="match status" value="1"/>
</dbReference>
<dbReference type="CDD" id="cd00093">
    <property type="entry name" value="HTH_XRE"/>
    <property type="match status" value="1"/>
</dbReference>
<feature type="domain" description="HTH cro/C1-type" evidence="1">
    <location>
        <begin position="25"/>
        <end position="78"/>
    </location>
</feature>
<dbReference type="InterPro" id="IPR001387">
    <property type="entry name" value="Cro/C1-type_HTH"/>
</dbReference>
<protein>
    <submittedName>
        <fullName evidence="2">XRE family transcriptional regulator</fullName>
    </submittedName>
</protein>
<comment type="caution">
    <text evidence="2">The sequence shown here is derived from an EMBL/GenBank/DDBJ whole genome shotgun (WGS) entry which is preliminary data.</text>
</comment>
<reference evidence="2 3" key="1">
    <citation type="submission" date="2019-01" db="EMBL/GenBank/DDBJ databases">
        <title>The draft genome of Rhizobium sp. 24NR.</title>
        <authorList>
            <person name="Liu L."/>
            <person name="Liang L."/>
            <person name="Shi S."/>
            <person name="Xu L."/>
            <person name="Wang X."/>
            <person name="Li L."/>
            <person name="Zhang X."/>
        </authorList>
    </citation>
    <scope>NUCLEOTIDE SEQUENCE [LARGE SCALE GENOMIC DNA]</scope>
    <source>
        <strain evidence="2 3">24NR</strain>
    </source>
</reference>
<dbReference type="Gene3D" id="1.10.260.40">
    <property type="entry name" value="lambda repressor-like DNA-binding domains"/>
    <property type="match status" value="1"/>
</dbReference>